<dbReference type="PRINTS" id="PR01790">
    <property type="entry name" value="SMP30FAMILY"/>
</dbReference>
<evidence type="ECO:0000313" key="6">
    <source>
        <dbReference type="Proteomes" id="UP000001350"/>
    </source>
</evidence>
<feature type="binding site" evidence="3">
    <location>
        <position position="123"/>
    </location>
    <ligand>
        <name>substrate</name>
    </ligand>
</feature>
<reference evidence="5 6" key="1">
    <citation type="journal article" date="2009" name="Proc. Natl. Acad. Sci. U.S.A.">
        <title>Biogeography of the Sulfolobus islandicus pan-genome.</title>
        <authorList>
            <person name="Reno M.L."/>
            <person name="Held N.L."/>
            <person name="Fields C.J."/>
            <person name="Burke P.V."/>
            <person name="Whitaker R.J."/>
        </authorList>
    </citation>
    <scope>NUCLEOTIDE SEQUENCE [LARGE SCALE GENOMIC DNA]</scope>
    <source>
        <strain evidence="6">M.14.25 / Kamchatka #1</strain>
    </source>
</reference>
<protein>
    <submittedName>
        <fullName evidence="5">SMP-30/Gluconolaconase/LRE domain protein</fullName>
    </submittedName>
</protein>
<sequence length="289" mass="33090">MSVEMAIELKTLGNYKAVLGESPVYDMEKNKLFWVDIDGKKIIVNSLDTNEENYYNTPDVVTSLCLIDNIRIIVTLRHGFHILDLTTGKILPFLELQNDKENRFNDGKCDVMGRYWAGTMNLDIESPKPTASLYKLEDKKLTKVLEKLYRSNGLGWDPDNELFYLIDTPLRKVFEFDFDKNKGDIYNKRVVIDFKDEPGRPDGMTVDEEGHLWIAHSAGGKVSRWNPKNGEKVFEIKLPVVYVSSVTFGSPEMNRIFITTMSRGGEPLAGRLFTTKVNIRGLQSYKFLI</sequence>
<dbReference type="Proteomes" id="UP000001350">
    <property type="component" value="Chromosome"/>
</dbReference>
<evidence type="ECO:0000256" key="1">
    <source>
        <dbReference type="ARBA" id="ARBA00008853"/>
    </source>
</evidence>
<feature type="binding site" evidence="3">
    <location>
        <position position="103"/>
    </location>
    <ligand>
        <name>substrate</name>
    </ligand>
</feature>
<proteinExistence type="inferred from homology"/>
<dbReference type="AlphaFoldDB" id="C3MSA4"/>
<feature type="domain" description="SMP-30/Gluconolactonase/LRE-like region" evidence="4">
    <location>
        <begin position="19"/>
        <end position="261"/>
    </location>
</feature>
<dbReference type="InterPro" id="IPR005511">
    <property type="entry name" value="SMP-30"/>
</dbReference>
<feature type="active site" description="Proton donor/acceptor" evidence="2">
    <location>
        <position position="202"/>
    </location>
</feature>
<dbReference type="Pfam" id="PF08450">
    <property type="entry name" value="SGL"/>
    <property type="match status" value="1"/>
</dbReference>
<gene>
    <name evidence="5" type="ordered locus">M1425_2316</name>
</gene>
<feature type="binding site" evidence="3">
    <location>
        <position position="21"/>
    </location>
    <ligand>
        <name>a divalent metal cation</name>
        <dbReference type="ChEBI" id="CHEBI:60240"/>
    </ligand>
</feature>
<dbReference type="GO" id="GO:0004341">
    <property type="term" value="F:gluconolactonase activity"/>
    <property type="evidence" value="ECO:0007669"/>
    <property type="project" value="TreeGrafter"/>
</dbReference>
<dbReference type="GO" id="GO:0005509">
    <property type="term" value="F:calcium ion binding"/>
    <property type="evidence" value="ECO:0007669"/>
    <property type="project" value="TreeGrafter"/>
</dbReference>
<evidence type="ECO:0000256" key="3">
    <source>
        <dbReference type="PIRSR" id="PIRSR605511-2"/>
    </source>
</evidence>
<dbReference type="SUPFAM" id="SSF63829">
    <property type="entry name" value="Calcium-dependent phosphotriesterase"/>
    <property type="match status" value="1"/>
</dbReference>
<keyword evidence="3" id="KW-0862">Zinc</keyword>
<feature type="binding site" evidence="3">
    <location>
        <position position="202"/>
    </location>
    <ligand>
        <name>a divalent metal cation</name>
        <dbReference type="ChEBI" id="CHEBI:60240"/>
    </ligand>
</feature>
<feature type="binding site" evidence="3">
    <location>
        <position position="105"/>
    </location>
    <ligand>
        <name>substrate</name>
    </ligand>
</feature>
<dbReference type="HOGENOM" id="CLU_036110_3_1_2"/>
<keyword evidence="3" id="KW-0479">Metal-binding</keyword>
<feature type="binding site" evidence="3">
    <location>
        <position position="152"/>
    </location>
    <ligand>
        <name>a divalent metal cation</name>
        <dbReference type="ChEBI" id="CHEBI:60240"/>
    </ligand>
</feature>
<name>C3MSA4_SACI4</name>
<comment type="similarity">
    <text evidence="1">Belongs to the SMP-30/CGR1 family.</text>
</comment>
<organism evidence="5 6">
    <name type="scientific">Saccharolobus islandicus (strain M.14.25 / Kamchatka #1)</name>
    <name type="common">Sulfolobus islandicus</name>
    <dbReference type="NCBI Taxonomy" id="427317"/>
    <lineage>
        <taxon>Archaea</taxon>
        <taxon>Thermoproteota</taxon>
        <taxon>Thermoprotei</taxon>
        <taxon>Sulfolobales</taxon>
        <taxon>Sulfolobaceae</taxon>
        <taxon>Saccharolobus</taxon>
    </lineage>
</organism>
<dbReference type="GO" id="GO:0019853">
    <property type="term" value="P:L-ascorbic acid biosynthetic process"/>
    <property type="evidence" value="ECO:0007669"/>
    <property type="project" value="TreeGrafter"/>
</dbReference>
<dbReference type="RefSeq" id="WP_012712262.1">
    <property type="nucleotide sequence ID" value="NC_012588.1"/>
</dbReference>
<dbReference type="GeneID" id="84062595"/>
<dbReference type="EMBL" id="CP001400">
    <property type="protein sequence ID" value="ACP39047.1"/>
    <property type="molecule type" value="Genomic_DNA"/>
</dbReference>
<evidence type="ECO:0000256" key="2">
    <source>
        <dbReference type="PIRSR" id="PIRSR605511-1"/>
    </source>
</evidence>
<evidence type="ECO:0000259" key="4">
    <source>
        <dbReference type="Pfam" id="PF08450"/>
    </source>
</evidence>
<dbReference type="InterPro" id="IPR013658">
    <property type="entry name" value="SGL"/>
</dbReference>
<dbReference type="KEGG" id="sia:M1425_2316"/>
<accession>C3MSA4</accession>
<comment type="cofactor">
    <cofactor evidence="3">
        <name>Zn(2+)</name>
        <dbReference type="ChEBI" id="CHEBI:29105"/>
    </cofactor>
    <text evidence="3">Binds 1 divalent metal cation per subunit.</text>
</comment>
<dbReference type="Gene3D" id="2.120.10.30">
    <property type="entry name" value="TolB, C-terminal domain"/>
    <property type="match status" value="1"/>
</dbReference>
<evidence type="ECO:0000313" key="5">
    <source>
        <dbReference type="EMBL" id="ACP39047.1"/>
    </source>
</evidence>
<dbReference type="PANTHER" id="PTHR10907:SF47">
    <property type="entry name" value="REGUCALCIN"/>
    <property type="match status" value="1"/>
</dbReference>
<dbReference type="InterPro" id="IPR011042">
    <property type="entry name" value="6-blade_b-propeller_TolB-like"/>
</dbReference>
<dbReference type="PANTHER" id="PTHR10907">
    <property type="entry name" value="REGUCALCIN"/>
    <property type="match status" value="1"/>
</dbReference>